<dbReference type="InterPro" id="IPR050560">
    <property type="entry name" value="MYB_TF"/>
</dbReference>
<evidence type="ECO:0000259" key="2">
    <source>
        <dbReference type="PROSITE" id="PS50090"/>
    </source>
</evidence>
<sequence length="247" mass="27914">MTSRAGIVSIPSVLSPERQTNQSEERKSHPWLPHEDYLLMCMVKGEGARGWAKIAAVVGSRSAKQCRERWHQNLASGLNHDPITREEGEQILCWVDQKGHRWAEMARLLKNRSDNTVKNWYYGQQNRIMREENAQPLDLQQEDAHQVSSPVTNFVLPLPSAGFPSLPRRSGHAYFQTDCPSSRLLSPCASDNGEYHSNVNYTTSLAAQRPRSPGIIRYFPEPPPRGPCVWHKGGKCLMNRCTDATIP</sequence>
<dbReference type="InterPro" id="IPR017930">
    <property type="entry name" value="Myb_dom"/>
</dbReference>
<keyword evidence="5" id="KW-1185">Reference proteome</keyword>
<name>A0A9P7QAI5_9HYPO</name>
<dbReference type="AlphaFoldDB" id="A0A9P7QAI5"/>
<protein>
    <recommendedName>
        <fullName evidence="6">Regulator of conidiation rca-1</fullName>
    </recommendedName>
</protein>
<dbReference type="Gene3D" id="1.10.10.60">
    <property type="entry name" value="Homeodomain-like"/>
    <property type="match status" value="2"/>
</dbReference>
<dbReference type="InterPro" id="IPR001005">
    <property type="entry name" value="SANT/Myb"/>
</dbReference>
<dbReference type="PANTHER" id="PTHR45614:SF25">
    <property type="entry name" value="MYB PROTEIN"/>
    <property type="match status" value="1"/>
</dbReference>
<evidence type="ECO:0000256" key="1">
    <source>
        <dbReference type="SAM" id="MobiDB-lite"/>
    </source>
</evidence>
<dbReference type="InterPro" id="IPR009057">
    <property type="entry name" value="Homeodomain-like_sf"/>
</dbReference>
<feature type="domain" description="Myb-like" evidence="2">
    <location>
        <begin position="23"/>
        <end position="74"/>
    </location>
</feature>
<organism evidence="4 5">
    <name type="scientific">Claviceps aff. purpurea</name>
    <dbReference type="NCBI Taxonomy" id="1967640"/>
    <lineage>
        <taxon>Eukaryota</taxon>
        <taxon>Fungi</taxon>
        <taxon>Dikarya</taxon>
        <taxon>Ascomycota</taxon>
        <taxon>Pezizomycotina</taxon>
        <taxon>Sordariomycetes</taxon>
        <taxon>Hypocreomycetidae</taxon>
        <taxon>Hypocreales</taxon>
        <taxon>Clavicipitaceae</taxon>
        <taxon>Claviceps</taxon>
    </lineage>
</organism>
<dbReference type="GO" id="GO:0000278">
    <property type="term" value="P:mitotic cell cycle"/>
    <property type="evidence" value="ECO:0007669"/>
    <property type="project" value="TreeGrafter"/>
</dbReference>
<evidence type="ECO:0000313" key="4">
    <source>
        <dbReference type="EMBL" id="KAG6286538.1"/>
    </source>
</evidence>
<dbReference type="PANTHER" id="PTHR45614">
    <property type="entry name" value="MYB PROTEIN-RELATED"/>
    <property type="match status" value="1"/>
</dbReference>
<feature type="domain" description="HTH myb-type" evidence="3">
    <location>
        <begin position="23"/>
        <end position="78"/>
    </location>
</feature>
<gene>
    <name evidence="4" type="ORF">E4U09_006697</name>
</gene>
<dbReference type="SMART" id="SM00717">
    <property type="entry name" value="SANT"/>
    <property type="match status" value="2"/>
</dbReference>
<dbReference type="Proteomes" id="UP000707071">
    <property type="component" value="Unassembled WGS sequence"/>
</dbReference>
<dbReference type="Pfam" id="PF00249">
    <property type="entry name" value="Myb_DNA-binding"/>
    <property type="match status" value="2"/>
</dbReference>
<comment type="caution">
    <text evidence="4">The sequence shown here is derived from an EMBL/GenBank/DDBJ whole genome shotgun (WGS) entry which is preliminary data.</text>
</comment>
<dbReference type="GO" id="GO:0000981">
    <property type="term" value="F:DNA-binding transcription factor activity, RNA polymerase II-specific"/>
    <property type="evidence" value="ECO:0007669"/>
    <property type="project" value="TreeGrafter"/>
</dbReference>
<dbReference type="CDD" id="cd00167">
    <property type="entry name" value="SANT"/>
    <property type="match status" value="2"/>
</dbReference>
<dbReference type="PROSITE" id="PS51294">
    <property type="entry name" value="HTH_MYB"/>
    <property type="match status" value="2"/>
</dbReference>
<dbReference type="GO" id="GO:0005634">
    <property type="term" value="C:nucleus"/>
    <property type="evidence" value="ECO:0007669"/>
    <property type="project" value="TreeGrafter"/>
</dbReference>
<evidence type="ECO:0000313" key="5">
    <source>
        <dbReference type="Proteomes" id="UP000707071"/>
    </source>
</evidence>
<dbReference type="SUPFAM" id="SSF46689">
    <property type="entry name" value="Homeodomain-like"/>
    <property type="match status" value="1"/>
</dbReference>
<dbReference type="GO" id="GO:0045944">
    <property type="term" value="P:positive regulation of transcription by RNA polymerase II"/>
    <property type="evidence" value="ECO:0007669"/>
    <property type="project" value="TreeGrafter"/>
</dbReference>
<proteinExistence type="predicted"/>
<feature type="domain" description="HTH myb-type" evidence="3">
    <location>
        <begin position="79"/>
        <end position="129"/>
    </location>
</feature>
<evidence type="ECO:0000259" key="3">
    <source>
        <dbReference type="PROSITE" id="PS51294"/>
    </source>
</evidence>
<dbReference type="EMBL" id="SRRH01000626">
    <property type="protein sequence ID" value="KAG6286538.1"/>
    <property type="molecule type" value="Genomic_DNA"/>
</dbReference>
<evidence type="ECO:0008006" key="6">
    <source>
        <dbReference type="Google" id="ProtNLM"/>
    </source>
</evidence>
<feature type="region of interest" description="Disordered" evidence="1">
    <location>
        <begin position="1"/>
        <end position="29"/>
    </location>
</feature>
<dbReference type="PROSITE" id="PS50090">
    <property type="entry name" value="MYB_LIKE"/>
    <property type="match status" value="1"/>
</dbReference>
<dbReference type="GO" id="GO:0000978">
    <property type="term" value="F:RNA polymerase II cis-regulatory region sequence-specific DNA binding"/>
    <property type="evidence" value="ECO:0007669"/>
    <property type="project" value="TreeGrafter"/>
</dbReference>
<reference evidence="4 5" key="1">
    <citation type="journal article" date="2020" name="bioRxiv">
        <title>Whole genome comparisons of ergot fungi reveals the divergence and evolution of species within the genus Claviceps are the result of varying mechanisms driving genome evolution and host range expansion.</title>
        <authorList>
            <person name="Wyka S.A."/>
            <person name="Mondo S.J."/>
            <person name="Liu M."/>
            <person name="Dettman J."/>
            <person name="Nalam V."/>
            <person name="Broders K.D."/>
        </authorList>
    </citation>
    <scope>NUCLEOTIDE SEQUENCE [LARGE SCALE GENOMIC DNA]</scope>
    <source>
        <strain evidence="4 5">Clav52</strain>
    </source>
</reference>
<accession>A0A9P7QAI5</accession>